<dbReference type="EMBL" id="VSRR010052854">
    <property type="protein sequence ID" value="MPC80050.1"/>
    <property type="molecule type" value="Genomic_DNA"/>
</dbReference>
<protein>
    <submittedName>
        <fullName evidence="1">Uncharacterized protein</fullName>
    </submittedName>
</protein>
<dbReference type="AlphaFoldDB" id="A0A5B7I641"/>
<gene>
    <name evidence="1" type="ORF">E2C01_074614</name>
</gene>
<dbReference type="Proteomes" id="UP000324222">
    <property type="component" value="Unassembled WGS sequence"/>
</dbReference>
<comment type="caution">
    <text evidence="1">The sequence shown here is derived from an EMBL/GenBank/DDBJ whole genome shotgun (WGS) entry which is preliminary data.</text>
</comment>
<evidence type="ECO:0000313" key="1">
    <source>
        <dbReference type="EMBL" id="MPC80050.1"/>
    </source>
</evidence>
<reference evidence="1 2" key="1">
    <citation type="submission" date="2019-05" db="EMBL/GenBank/DDBJ databases">
        <title>Another draft genome of Portunus trituberculatus and its Hox gene families provides insights of decapod evolution.</title>
        <authorList>
            <person name="Jeong J.-H."/>
            <person name="Song I."/>
            <person name="Kim S."/>
            <person name="Choi T."/>
            <person name="Kim D."/>
            <person name="Ryu S."/>
            <person name="Kim W."/>
        </authorList>
    </citation>
    <scope>NUCLEOTIDE SEQUENCE [LARGE SCALE GENOMIC DNA]</scope>
    <source>
        <tissue evidence="1">Muscle</tissue>
    </source>
</reference>
<organism evidence="1 2">
    <name type="scientific">Portunus trituberculatus</name>
    <name type="common">Swimming crab</name>
    <name type="synonym">Neptunus trituberculatus</name>
    <dbReference type="NCBI Taxonomy" id="210409"/>
    <lineage>
        <taxon>Eukaryota</taxon>
        <taxon>Metazoa</taxon>
        <taxon>Ecdysozoa</taxon>
        <taxon>Arthropoda</taxon>
        <taxon>Crustacea</taxon>
        <taxon>Multicrustacea</taxon>
        <taxon>Malacostraca</taxon>
        <taxon>Eumalacostraca</taxon>
        <taxon>Eucarida</taxon>
        <taxon>Decapoda</taxon>
        <taxon>Pleocyemata</taxon>
        <taxon>Brachyura</taxon>
        <taxon>Eubrachyura</taxon>
        <taxon>Portunoidea</taxon>
        <taxon>Portunidae</taxon>
        <taxon>Portuninae</taxon>
        <taxon>Portunus</taxon>
    </lineage>
</organism>
<evidence type="ECO:0000313" key="2">
    <source>
        <dbReference type="Proteomes" id="UP000324222"/>
    </source>
</evidence>
<accession>A0A5B7I641</accession>
<name>A0A5B7I641_PORTR</name>
<proteinExistence type="predicted"/>
<keyword evidence="2" id="KW-1185">Reference proteome</keyword>
<sequence>MATWHTFSGSLFSRCQGAMPVSQSISCPRLTVTG</sequence>